<evidence type="ECO:0000313" key="2">
    <source>
        <dbReference type="Proteomes" id="UP000681610"/>
    </source>
</evidence>
<evidence type="ECO:0000313" key="1">
    <source>
        <dbReference type="EMBL" id="MBO1883762.1"/>
    </source>
</evidence>
<name>A0ABS3PWS9_9FLAO</name>
<organism evidence="1 2">
    <name type="scientific">Capnocytophaga bilenii</name>
    <dbReference type="NCBI Taxonomy" id="2819369"/>
    <lineage>
        <taxon>Bacteria</taxon>
        <taxon>Pseudomonadati</taxon>
        <taxon>Bacteroidota</taxon>
        <taxon>Flavobacteriia</taxon>
        <taxon>Flavobacteriales</taxon>
        <taxon>Flavobacteriaceae</taxon>
        <taxon>Capnocytophaga</taxon>
    </lineage>
</organism>
<sequence>MSASAATASTQAHHLRGQNLRERNKAVIEEFNKHDARYIPITVIWREFIYPKFFISRQTLYRILNAEFGEDKLAN</sequence>
<dbReference type="Proteomes" id="UP000681610">
    <property type="component" value="Unassembled WGS sequence"/>
</dbReference>
<gene>
    <name evidence="1" type="ORF">J4N46_04845</name>
</gene>
<reference evidence="1 2" key="1">
    <citation type="submission" date="2021-03" db="EMBL/GenBank/DDBJ databases">
        <title>Isolation and description of Capnocytophaga bilenii sp. nov., a novel Capnocytophaga species, isolated from a gingivitis subject.</title>
        <authorList>
            <person name="Antezack A."/>
            <person name="Monnet-Corti V."/>
            <person name="La Scola B."/>
        </authorList>
    </citation>
    <scope>NUCLEOTIDE SEQUENCE [LARGE SCALE GENOMIC DNA]</scope>
    <source>
        <strain evidence="1 2">Marseille-Q4570</strain>
    </source>
</reference>
<accession>A0ABS3PWS9</accession>
<keyword evidence="2" id="KW-1185">Reference proteome</keyword>
<proteinExistence type="predicted"/>
<comment type="caution">
    <text evidence="1">The sequence shown here is derived from an EMBL/GenBank/DDBJ whole genome shotgun (WGS) entry which is preliminary data.</text>
</comment>
<dbReference type="EMBL" id="JAGDYP010000003">
    <property type="protein sequence ID" value="MBO1883762.1"/>
    <property type="molecule type" value="Genomic_DNA"/>
</dbReference>
<protein>
    <submittedName>
        <fullName evidence="1">Uncharacterized protein</fullName>
    </submittedName>
</protein>